<dbReference type="Proteomes" id="UP000001812">
    <property type="component" value="Chromosome I"/>
</dbReference>
<dbReference type="Pfam" id="PF00535">
    <property type="entry name" value="Glycos_transf_2"/>
    <property type="match status" value="2"/>
</dbReference>
<reference evidence="5" key="1">
    <citation type="submission" date="2009-05" db="EMBL/GenBank/DDBJ databases">
        <authorList>
            <person name="Harkins D.M."/>
            <person name="DeShazer D."/>
            <person name="Woods D.E."/>
            <person name="Brinkac L.M."/>
            <person name="Brown K.A."/>
            <person name="Hung G.C."/>
            <person name="Tuanyok A."/>
            <person name="Zhang B."/>
            <person name="Nierman W.C."/>
        </authorList>
    </citation>
    <scope>NUCLEOTIDE SEQUENCE [LARGE SCALE GENOMIC DNA]</scope>
    <source>
        <strain evidence="5">1710a</strain>
    </source>
</reference>
<dbReference type="Gene3D" id="3.90.550.10">
    <property type="entry name" value="Spore Coat Polysaccharide Biosynthesis Protein SpsA, Chain A"/>
    <property type="match status" value="2"/>
</dbReference>
<dbReference type="SUPFAM" id="SSF53448">
    <property type="entry name" value="Nucleotide-diphospho-sugar transferases"/>
    <property type="match status" value="2"/>
</dbReference>
<dbReference type="EC" id="2.4.1.-" evidence="5"/>
<name>A0A0E1W136_BURPE</name>
<evidence type="ECO:0000256" key="2">
    <source>
        <dbReference type="ARBA" id="ARBA00022676"/>
    </source>
</evidence>
<dbReference type="Pfam" id="PF13641">
    <property type="entry name" value="Glyco_tranf_2_3"/>
    <property type="match status" value="1"/>
</dbReference>
<dbReference type="PANTHER" id="PTHR43179">
    <property type="entry name" value="RHAMNOSYLTRANSFERASE WBBL"/>
    <property type="match status" value="1"/>
</dbReference>
<keyword evidence="3 5" id="KW-0808">Transferase</keyword>
<feature type="domain" description="Glycosyltransferase 2-like" evidence="4">
    <location>
        <begin position="16"/>
        <end position="124"/>
    </location>
</feature>
<dbReference type="PANTHER" id="PTHR43179:SF12">
    <property type="entry name" value="GALACTOFURANOSYLTRANSFERASE GLFT2"/>
    <property type="match status" value="1"/>
</dbReference>
<dbReference type="CDD" id="cd04186">
    <property type="entry name" value="GT_2_like_c"/>
    <property type="match status" value="1"/>
</dbReference>
<dbReference type="GO" id="GO:0016757">
    <property type="term" value="F:glycosyltransferase activity"/>
    <property type="evidence" value="ECO:0007669"/>
    <property type="project" value="UniProtKB-KW"/>
</dbReference>
<evidence type="ECO:0000256" key="1">
    <source>
        <dbReference type="ARBA" id="ARBA00006739"/>
    </source>
</evidence>
<organism evidence="5">
    <name type="scientific">Burkholderia pseudomallei 1710a</name>
    <dbReference type="NCBI Taxonomy" id="320371"/>
    <lineage>
        <taxon>Bacteria</taxon>
        <taxon>Pseudomonadati</taxon>
        <taxon>Pseudomonadota</taxon>
        <taxon>Betaproteobacteria</taxon>
        <taxon>Burkholderiales</taxon>
        <taxon>Burkholderiaceae</taxon>
        <taxon>Burkholderia</taxon>
        <taxon>pseudomallei group</taxon>
    </lineage>
</organism>
<gene>
    <name evidence="5" type="ORF">BURPS1710A_3622</name>
</gene>
<dbReference type="AlphaFoldDB" id="A0A0E1W136"/>
<dbReference type="EMBL" id="CM000832">
    <property type="protein sequence ID" value="EET06021.1"/>
    <property type="molecule type" value="Genomic_DNA"/>
</dbReference>
<proteinExistence type="inferred from homology"/>
<feature type="domain" description="Glycosyltransferase 2-like" evidence="4">
    <location>
        <begin position="325"/>
        <end position="471"/>
    </location>
</feature>
<dbReference type="InterPro" id="IPR029044">
    <property type="entry name" value="Nucleotide-diphossugar_trans"/>
</dbReference>
<protein>
    <submittedName>
        <fullName evidence="5">Glycosyl transferase, group 2 family</fullName>
        <ecNumber evidence="5">2.4.1.-</ecNumber>
    </submittedName>
</protein>
<evidence type="ECO:0000313" key="5">
    <source>
        <dbReference type="EMBL" id="EET06021.1"/>
    </source>
</evidence>
<evidence type="ECO:0000256" key="3">
    <source>
        <dbReference type="ARBA" id="ARBA00022679"/>
    </source>
</evidence>
<dbReference type="InterPro" id="IPR001173">
    <property type="entry name" value="Glyco_trans_2-like"/>
</dbReference>
<comment type="similarity">
    <text evidence="1">Belongs to the glycosyltransferase 2 family.</text>
</comment>
<dbReference type="HOGENOM" id="CLU_445292_0_0_4"/>
<keyword evidence="2 5" id="KW-0328">Glycosyltransferase</keyword>
<evidence type="ECO:0000259" key="4">
    <source>
        <dbReference type="Pfam" id="PF00535"/>
    </source>
</evidence>
<sequence length="623" mass="71038">MSCVTKAGIEMRFDISVVVYRETEETLDDLLDSLAAQASCPDTVVRVWLRNNDPADADRWDRFVHDRSWYPFEISISHSPQNVGFGRAHNATFEMADAPFFFVLNPDTRLHSTAVSALRKAIDTSAGDVGAWELRQLPYEHPKLYDPVSLSTDWVTGAAVVFRRAAFAQVRGFEPRIFMYGEDVDLSWRMRAAGWVLHYVPHAVVVHPTYSKPMEAKPLQIAGGVVASLQLRTRFGSWLDIARGLGCWVAELARPARFPHARRTHLMALARYLRSAAYFRRTGARYRKGGFRPGFRFWGYGDRRDGAFFAFAVEELDARTVPLVSIIVRTHRRPALLREALMSLSHQTYPRVEVIVVEDGEPNSRAMIEREFAGRLDIRYEATGMPVGRSAAGNLGLSLAAGEWLGFLDDDDQFYADHVEAMMQVARSGTNRAVYGASHEIPTEFAQLTEEAATYREEPASLKYRPYSRLAMWQENLAPIQAVLFHRSLYDELGGFDEDLDQLEDWVLWVRYSCATDFSSFLRVTSRYRVPMAAKVAVERQAKLHEAYAVALERQRAMRVTLSPFDVVAMAEEQARRHAIVHVSRQTARKLIVRVPFMRTLLSSQAGWRRRMRALYRRMSPRS</sequence>
<accession>A0A0E1W136</accession>